<proteinExistence type="predicted"/>
<accession>A0A0P7V6I8</accession>
<evidence type="ECO:0000313" key="3">
    <source>
        <dbReference type="Proteomes" id="UP000034805"/>
    </source>
</evidence>
<feature type="compositionally biased region" description="Basic and acidic residues" evidence="1">
    <location>
        <begin position="1"/>
        <end position="11"/>
    </location>
</feature>
<evidence type="ECO:0000313" key="2">
    <source>
        <dbReference type="EMBL" id="KPP70451.1"/>
    </source>
</evidence>
<sequence length="98" mass="10197">MRLRDAREGEPPPRAACGSEGREEGGMESTSADGGPGRADNGTAASLVYCKLCLSEYPPTATNKLHSCNCVFCTSVSLSGLDLGRCRGGERCSKRAGV</sequence>
<name>A0A0P7V6I8_SCLFO</name>
<dbReference type="AlphaFoldDB" id="A0A0P7V6I8"/>
<reference evidence="2 3" key="1">
    <citation type="submission" date="2015-08" db="EMBL/GenBank/DDBJ databases">
        <title>The genome of the Asian arowana (Scleropages formosus).</title>
        <authorList>
            <person name="Tan M.H."/>
            <person name="Gan H.M."/>
            <person name="Croft L.J."/>
            <person name="Austin C.M."/>
        </authorList>
    </citation>
    <scope>NUCLEOTIDE SEQUENCE [LARGE SCALE GENOMIC DNA]</scope>
    <source>
        <strain evidence="2">Aro1</strain>
    </source>
</reference>
<protein>
    <submittedName>
        <fullName evidence="2">Uncharacterized protein</fullName>
    </submittedName>
</protein>
<dbReference type="Proteomes" id="UP000034805">
    <property type="component" value="Unassembled WGS sequence"/>
</dbReference>
<comment type="caution">
    <text evidence="2">The sequence shown here is derived from an EMBL/GenBank/DDBJ whole genome shotgun (WGS) entry which is preliminary data.</text>
</comment>
<feature type="region of interest" description="Disordered" evidence="1">
    <location>
        <begin position="1"/>
        <end position="39"/>
    </location>
</feature>
<organism evidence="2 3">
    <name type="scientific">Scleropages formosus</name>
    <name type="common">Asian bonytongue</name>
    <name type="synonym">Osteoglossum formosum</name>
    <dbReference type="NCBI Taxonomy" id="113540"/>
    <lineage>
        <taxon>Eukaryota</taxon>
        <taxon>Metazoa</taxon>
        <taxon>Chordata</taxon>
        <taxon>Craniata</taxon>
        <taxon>Vertebrata</taxon>
        <taxon>Euteleostomi</taxon>
        <taxon>Actinopterygii</taxon>
        <taxon>Neopterygii</taxon>
        <taxon>Teleostei</taxon>
        <taxon>Osteoglossocephala</taxon>
        <taxon>Osteoglossomorpha</taxon>
        <taxon>Osteoglossiformes</taxon>
        <taxon>Osteoglossidae</taxon>
        <taxon>Scleropages</taxon>
    </lineage>
</organism>
<gene>
    <name evidence="2" type="ORF">Z043_110728</name>
</gene>
<dbReference type="EMBL" id="JARO02003461">
    <property type="protein sequence ID" value="KPP70451.1"/>
    <property type="molecule type" value="Genomic_DNA"/>
</dbReference>
<evidence type="ECO:0000256" key="1">
    <source>
        <dbReference type="SAM" id="MobiDB-lite"/>
    </source>
</evidence>